<dbReference type="AlphaFoldDB" id="A0A5M3YT20"/>
<dbReference type="InterPro" id="IPR000073">
    <property type="entry name" value="AB_hydrolase_1"/>
</dbReference>
<reference evidence="1 2" key="1">
    <citation type="submission" date="2020-01" db="EMBL/GenBank/DDBJ databases">
        <title>Aspergillus terreus IFO 6365 whole genome shotgun sequence.</title>
        <authorList>
            <person name="Kanamasa S."/>
            <person name="Takahashi H."/>
        </authorList>
    </citation>
    <scope>NUCLEOTIDE SEQUENCE [LARGE SCALE GENOMIC DNA]</scope>
    <source>
        <strain evidence="1 2">IFO 6365</strain>
    </source>
</reference>
<dbReference type="Proteomes" id="UP000452235">
    <property type="component" value="Unassembled WGS sequence"/>
</dbReference>
<dbReference type="SUPFAM" id="SSF53474">
    <property type="entry name" value="alpha/beta-Hydrolases"/>
    <property type="match status" value="1"/>
</dbReference>
<dbReference type="OrthoDB" id="9978720at2759"/>
<keyword evidence="1" id="KW-0378">Hydrolase</keyword>
<dbReference type="InterPro" id="IPR029058">
    <property type="entry name" value="AB_hydrolase_fold"/>
</dbReference>
<dbReference type="GO" id="GO:0016787">
    <property type="term" value="F:hydrolase activity"/>
    <property type="evidence" value="ECO:0007669"/>
    <property type="project" value="UniProtKB-KW"/>
</dbReference>
<name>A0A5M3YT20_ASPTE</name>
<comment type="caution">
    <text evidence="1">The sequence shown here is derived from an EMBL/GenBank/DDBJ whole genome shotgun (WGS) entry which is preliminary data.</text>
</comment>
<dbReference type="PANTHER" id="PTHR43194">
    <property type="entry name" value="HYDROLASE ALPHA/BETA FOLD FAMILY"/>
    <property type="match status" value="1"/>
</dbReference>
<dbReference type="Gene3D" id="3.40.50.1820">
    <property type="entry name" value="alpha/beta hydrolase"/>
    <property type="match status" value="1"/>
</dbReference>
<evidence type="ECO:0000313" key="2">
    <source>
        <dbReference type="Proteomes" id="UP000452235"/>
    </source>
</evidence>
<accession>A0A5M3YT20</accession>
<dbReference type="PANTHER" id="PTHR43194:SF4">
    <property type="entry name" value="AB HYDROLASE-1 DOMAIN-CONTAINING PROTEIN"/>
    <property type="match status" value="1"/>
</dbReference>
<organism evidence="1 2">
    <name type="scientific">Aspergillus terreus</name>
    <dbReference type="NCBI Taxonomy" id="33178"/>
    <lineage>
        <taxon>Eukaryota</taxon>
        <taxon>Fungi</taxon>
        <taxon>Dikarya</taxon>
        <taxon>Ascomycota</taxon>
        <taxon>Pezizomycotina</taxon>
        <taxon>Eurotiomycetes</taxon>
        <taxon>Eurotiomycetidae</taxon>
        <taxon>Eurotiales</taxon>
        <taxon>Aspergillaceae</taxon>
        <taxon>Aspergillus</taxon>
        <taxon>Aspergillus subgen. Circumdati</taxon>
    </lineage>
</organism>
<keyword evidence="2" id="KW-1185">Reference proteome</keyword>
<dbReference type="EMBL" id="BLJY01000003">
    <property type="protein sequence ID" value="GFF14687.1"/>
    <property type="molecule type" value="Genomic_DNA"/>
</dbReference>
<dbReference type="Pfam" id="PF12697">
    <property type="entry name" value="Abhydrolase_6"/>
    <property type="match status" value="1"/>
</dbReference>
<protein>
    <submittedName>
        <fullName evidence="1">Alpha/beta-hydrolase</fullName>
    </submittedName>
</protein>
<proteinExistence type="predicted"/>
<dbReference type="VEuPathDB" id="FungiDB:ATEG_00768"/>
<evidence type="ECO:0000313" key="1">
    <source>
        <dbReference type="EMBL" id="GFF14687.1"/>
    </source>
</evidence>
<gene>
    <name evidence="1" type="ORF">ATEIFO6365_0003075500</name>
</gene>
<dbReference type="InterPro" id="IPR050228">
    <property type="entry name" value="Carboxylesterase_BioH"/>
</dbReference>
<sequence length="364" mass="40148">MLYHPLSILAAIPLALAIPHHRSYFYAGGNYTLTSSGEHIYTNQIYVERLTPLNGTTQPHPIVFIHGVDQTATNWLNKPDGKDGWASYFLSQGYECYLLDQAARGRSPWDNTTNGDLRKYTAEHIQELFTAPERYAQWPQAVLHTQWPGAGMMGDPVFDAYYASTVPSLASNAEQETMMRVAGAALLSRIGQPVILVAHSQGGSMAWVIADERPDLVRAVVAIEPSGPPFWNAKVFGAGPARPYGLTETALTYEPPVSDPERDFVKQRIVSGSEAHDDCVLQAEDPSPRRLVFLGQIPVLLVTAEASYHATHDWCTVKFLKQSGVDVQHVQLGERGIHGNGHMVMVEKNSDEIAGVVANWMEEL</sequence>
<dbReference type="CDD" id="cd12809">
    <property type="entry name" value="Esterase_713_like-2"/>
    <property type="match status" value="1"/>
</dbReference>